<name>A0A7S3PI43_9STRA</name>
<keyword evidence="1" id="KW-0812">Transmembrane</keyword>
<organism evidence="3">
    <name type="scientific">Aplanochytrium stocchinoi</name>
    <dbReference type="NCBI Taxonomy" id="215587"/>
    <lineage>
        <taxon>Eukaryota</taxon>
        <taxon>Sar</taxon>
        <taxon>Stramenopiles</taxon>
        <taxon>Bigyra</taxon>
        <taxon>Labyrinthulomycetes</taxon>
        <taxon>Thraustochytrida</taxon>
        <taxon>Thraustochytriidae</taxon>
        <taxon>Aplanochytrium</taxon>
    </lineage>
</organism>
<keyword evidence="2" id="KW-0732">Signal</keyword>
<dbReference type="NCBIfam" id="TIGR04312">
    <property type="entry name" value="choice_anch_B"/>
    <property type="match status" value="1"/>
</dbReference>
<reference evidence="3" key="1">
    <citation type="submission" date="2021-01" db="EMBL/GenBank/DDBJ databases">
        <authorList>
            <person name="Corre E."/>
            <person name="Pelletier E."/>
            <person name="Niang G."/>
            <person name="Scheremetjew M."/>
            <person name="Finn R."/>
            <person name="Kale V."/>
            <person name="Holt S."/>
            <person name="Cochrane G."/>
            <person name="Meng A."/>
            <person name="Brown T."/>
            <person name="Cohen L."/>
        </authorList>
    </citation>
    <scope>NUCLEOTIDE SEQUENCE</scope>
    <source>
        <strain evidence="3">GSBS06</strain>
    </source>
</reference>
<dbReference type="InterPro" id="IPR027589">
    <property type="entry name" value="Choice_anch_B"/>
</dbReference>
<keyword evidence="1" id="KW-0472">Membrane</keyword>
<sequence length="555" mass="60686">MKKLIYSCAALALSLCTSSAKLTMLERKEDFWQGKLYVERSSIRNEPQSCVAGKVTLDGEEFPCDGVDFLSFISNQELNISNRDGTVDAPGDVPYTTQASDIWGWLSPTGKEFTIECLDNGVVIVDSTDPVDPCVVAKIPATRSKAAWCDVKVYKNVLYIVKDAGRAAREIEQNATKDIYNTAKQGIEVVDLLQFDTLGCPNQPETITPNFIYAGHGRSHNLVINTETGFLYSVGTDTCNSGLHMIALEPNPLEPTFAGCAGNDGYTHDAQCVLYDGPDEAFQGSEICFAFNEDTVTIWDVSDKSSPVILSRTLYENQIYTHQGWVTSDWKTLLVDDELDELCAEEGSSAYSSLCADLSLDFEPFTGHEKTRTHIFDISELRWPRYTGYYEHTDVSIDHNLYVWGQVHAKGQGGNPPMKNPPSSKYAYLNNYIAGLRILDISAGADNPGGFKETGYFDIAPDLSSLEFLGAWSGYMHPSGVYAISSIDRGLFFLQPENVFDTAGSTSDSNTDSGAVWGVAFAIIAVSAVGAFGAAIFLSSKQKAAKHYVSNDATL</sequence>
<dbReference type="GO" id="GO:0005576">
    <property type="term" value="C:extracellular region"/>
    <property type="evidence" value="ECO:0007669"/>
    <property type="project" value="TreeGrafter"/>
</dbReference>
<gene>
    <name evidence="3" type="ORF">ASTO00021_LOCUS10043</name>
</gene>
<dbReference type="PANTHER" id="PTHR38787:SF3">
    <property type="entry name" value="REGULATORY P DOMAIN-CONTAINING PROTEIN"/>
    <property type="match status" value="1"/>
</dbReference>
<dbReference type="AlphaFoldDB" id="A0A7S3PI43"/>
<feature type="signal peptide" evidence="2">
    <location>
        <begin position="1"/>
        <end position="20"/>
    </location>
</feature>
<proteinExistence type="predicted"/>
<feature type="transmembrane region" description="Helical" evidence="1">
    <location>
        <begin position="515"/>
        <end position="538"/>
    </location>
</feature>
<evidence type="ECO:0000313" key="3">
    <source>
        <dbReference type="EMBL" id="CAE0439882.1"/>
    </source>
</evidence>
<accession>A0A7S3PI43</accession>
<dbReference type="PANTHER" id="PTHR38787">
    <property type="entry name" value="REGULATORY P DOMAIN-CONTAINING PROTEIN"/>
    <property type="match status" value="1"/>
</dbReference>
<feature type="chain" id="PRO_5031310032" evidence="2">
    <location>
        <begin position="21"/>
        <end position="555"/>
    </location>
</feature>
<protein>
    <submittedName>
        <fullName evidence="3">Uncharacterized protein</fullName>
    </submittedName>
</protein>
<evidence type="ECO:0000256" key="1">
    <source>
        <dbReference type="SAM" id="Phobius"/>
    </source>
</evidence>
<dbReference type="EMBL" id="HBIN01013305">
    <property type="protein sequence ID" value="CAE0439882.1"/>
    <property type="molecule type" value="Transcribed_RNA"/>
</dbReference>
<evidence type="ECO:0000256" key="2">
    <source>
        <dbReference type="SAM" id="SignalP"/>
    </source>
</evidence>
<keyword evidence="1" id="KW-1133">Transmembrane helix</keyword>